<name>A0A8D4UTS6_9FIRM</name>
<dbReference type="PANTHER" id="PTHR34295">
    <property type="entry name" value="BIOTIN TRANSPORTER BIOY"/>
    <property type="match status" value="1"/>
</dbReference>
<gene>
    <name evidence="4" type="ORF">Dia5BBH33_05360</name>
</gene>
<feature type="transmembrane region" description="Helical" evidence="3">
    <location>
        <begin position="115"/>
        <end position="135"/>
    </location>
</feature>
<dbReference type="GO" id="GO:0005886">
    <property type="term" value="C:plasma membrane"/>
    <property type="evidence" value="ECO:0007669"/>
    <property type="project" value="UniProtKB-SubCell"/>
</dbReference>
<keyword evidence="2" id="KW-1003">Cell membrane</keyword>
<comment type="similarity">
    <text evidence="1 2">Belongs to the BioY family.</text>
</comment>
<keyword evidence="2" id="KW-0813">Transport</keyword>
<dbReference type="OrthoDB" id="9803495at2"/>
<evidence type="ECO:0000313" key="5">
    <source>
        <dbReference type="Proteomes" id="UP000320585"/>
    </source>
</evidence>
<dbReference type="GO" id="GO:0015225">
    <property type="term" value="F:biotin transmembrane transporter activity"/>
    <property type="evidence" value="ECO:0007669"/>
    <property type="project" value="UniProtKB-UniRule"/>
</dbReference>
<organism evidence="4 5">
    <name type="scientific">Dialister hominis</name>
    <dbReference type="NCBI Taxonomy" id="2582419"/>
    <lineage>
        <taxon>Bacteria</taxon>
        <taxon>Bacillati</taxon>
        <taxon>Bacillota</taxon>
        <taxon>Negativicutes</taxon>
        <taxon>Veillonellales</taxon>
        <taxon>Veillonellaceae</taxon>
        <taxon>Dialister</taxon>
    </lineage>
</organism>
<dbReference type="PANTHER" id="PTHR34295:SF1">
    <property type="entry name" value="BIOTIN TRANSPORTER BIOY"/>
    <property type="match status" value="1"/>
</dbReference>
<dbReference type="Proteomes" id="UP000320585">
    <property type="component" value="Chromosome"/>
</dbReference>
<dbReference type="GeneID" id="92715754"/>
<protein>
    <recommendedName>
        <fullName evidence="2">Biotin transporter</fullName>
    </recommendedName>
</protein>
<keyword evidence="3" id="KW-1133">Transmembrane helix</keyword>
<feature type="transmembrane region" description="Helical" evidence="3">
    <location>
        <begin position="81"/>
        <end position="103"/>
    </location>
</feature>
<comment type="subcellular location">
    <subcellularLocation>
        <location evidence="2">Cell membrane</location>
        <topology evidence="2">Multi-pass membrane protein</topology>
    </subcellularLocation>
</comment>
<dbReference type="Pfam" id="PF02632">
    <property type="entry name" value="BioY"/>
    <property type="match status" value="1"/>
</dbReference>
<dbReference type="InterPro" id="IPR003784">
    <property type="entry name" value="BioY"/>
</dbReference>
<reference evidence="5" key="1">
    <citation type="submission" date="2019-05" db="EMBL/GenBank/DDBJ databases">
        <title>Complete genome sequencing of Dialister sp. strain 5BBH33.</title>
        <authorList>
            <person name="Sakamoto M."/>
            <person name="Murakami T."/>
            <person name="Mori H."/>
        </authorList>
    </citation>
    <scope>NUCLEOTIDE SEQUENCE [LARGE SCALE GENOMIC DNA]</scope>
    <source>
        <strain evidence="5">5BBH33</strain>
    </source>
</reference>
<sequence>MGNNHSVRMQVMCALFTAVCAVFSQLTIPIQPVPITLGSFAALMAGGFLGKRYGFLSLVIYLLLGMAGVPVFSMMRAGVSVIAGPSGGFIVGFAVMAFIVGLVGEKLGFTFKNMLLGTVLGTAACYTMGLAWFMFLTGNGLWASMLLCMFPFLPGDITKIVLASYLISRYRKRLIGTN</sequence>
<evidence type="ECO:0000256" key="1">
    <source>
        <dbReference type="ARBA" id="ARBA00010692"/>
    </source>
</evidence>
<evidence type="ECO:0000313" key="4">
    <source>
        <dbReference type="EMBL" id="BBK24601.1"/>
    </source>
</evidence>
<evidence type="ECO:0000256" key="3">
    <source>
        <dbReference type="SAM" id="Phobius"/>
    </source>
</evidence>
<dbReference type="RefSeq" id="WP_022382845.1">
    <property type="nucleotide sequence ID" value="NZ_AP019697.1"/>
</dbReference>
<dbReference type="Gene3D" id="1.10.1760.20">
    <property type="match status" value="1"/>
</dbReference>
<feature type="transmembrane region" description="Helical" evidence="3">
    <location>
        <begin position="141"/>
        <end position="167"/>
    </location>
</feature>
<dbReference type="EMBL" id="AP019697">
    <property type="protein sequence ID" value="BBK24601.1"/>
    <property type="molecule type" value="Genomic_DNA"/>
</dbReference>
<proteinExistence type="inferred from homology"/>
<keyword evidence="2 3" id="KW-0472">Membrane</keyword>
<dbReference type="AlphaFoldDB" id="A0A8D4UTS6"/>
<keyword evidence="3" id="KW-0812">Transmembrane</keyword>
<dbReference type="PIRSF" id="PIRSF016661">
    <property type="entry name" value="BioY"/>
    <property type="match status" value="1"/>
</dbReference>
<dbReference type="KEGG" id="dho:Dia5BBH33_05360"/>
<feature type="transmembrane region" description="Helical" evidence="3">
    <location>
        <begin position="55"/>
        <end position="75"/>
    </location>
</feature>
<feature type="transmembrane region" description="Helical" evidence="3">
    <location>
        <begin position="34"/>
        <end position="50"/>
    </location>
</feature>
<evidence type="ECO:0000256" key="2">
    <source>
        <dbReference type="PIRNR" id="PIRNR016661"/>
    </source>
</evidence>
<accession>A0A8D4UTS6</accession>
<keyword evidence="5" id="KW-1185">Reference proteome</keyword>